<dbReference type="AlphaFoldDB" id="A0AAD3T0M6"/>
<gene>
    <name evidence="1" type="ORF">Nepgr_022371</name>
</gene>
<comment type="caution">
    <text evidence="1">The sequence shown here is derived from an EMBL/GenBank/DDBJ whole genome shotgun (WGS) entry which is preliminary data.</text>
</comment>
<keyword evidence="2" id="KW-1185">Reference proteome</keyword>
<proteinExistence type="predicted"/>
<organism evidence="1 2">
    <name type="scientific">Nepenthes gracilis</name>
    <name type="common">Slender pitcher plant</name>
    <dbReference type="NCBI Taxonomy" id="150966"/>
    <lineage>
        <taxon>Eukaryota</taxon>
        <taxon>Viridiplantae</taxon>
        <taxon>Streptophyta</taxon>
        <taxon>Embryophyta</taxon>
        <taxon>Tracheophyta</taxon>
        <taxon>Spermatophyta</taxon>
        <taxon>Magnoliopsida</taxon>
        <taxon>eudicotyledons</taxon>
        <taxon>Gunneridae</taxon>
        <taxon>Pentapetalae</taxon>
        <taxon>Caryophyllales</taxon>
        <taxon>Nepenthaceae</taxon>
        <taxon>Nepenthes</taxon>
    </lineage>
</organism>
<evidence type="ECO:0000313" key="1">
    <source>
        <dbReference type="EMBL" id="GMH20530.1"/>
    </source>
</evidence>
<reference evidence="1" key="1">
    <citation type="submission" date="2023-05" db="EMBL/GenBank/DDBJ databases">
        <title>Nepenthes gracilis genome sequencing.</title>
        <authorList>
            <person name="Fukushima K."/>
        </authorList>
    </citation>
    <scope>NUCLEOTIDE SEQUENCE</scope>
    <source>
        <strain evidence="1">SING2019-196</strain>
    </source>
</reference>
<sequence>MGRTLNQLMPSLEEIGFKKGVKSGKEPLLIVYGNEIAFRVPWKDDRAFLPPTSFVTVYKAHLRSRLRLPISDELMSIFRALQVPIAQFHANAISVSEFWPLPKEWGQVPEVYTRVPSEVETASLTWLVKFIEDNLGDFRRDHLVSRVEAKKAKWGPPSLVQKLKIPLPKVL</sequence>
<evidence type="ECO:0000313" key="2">
    <source>
        <dbReference type="Proteomes" id="UP001279734"/>
    </source>
</evidence>
<protein>
    <submittedName>
        <fullName evidence="1">Uncharacterized protein</fullName>
    </submittedName>
</protein>
<dbReference type="Proteomes" id="UP001279734">
    <property type="component" value="Unassembled WGS sequence"/>
</dbReference>
<accession>A0AAD3T0M6</accession>
<dbReference type="EMBL" id="BSYO01000022">
    <property type="protein sequence ID" value="GMH20530.1"/>
    <property type="molecule type" value="Genomic_DNA"/>
</dbReference>
<name>A0AAD3T0M6_NEPGR</name>